<accession>A0A1M5ET97</accession>
<keyword evidence="5" id="KW-0808">Transferase</keyword>
<dbReference type="Gene3D" id="3.90.1150.10">
    <property type="entry name" value="Aspartate Aminotransferase, domain 1"/>
    <property type="match status" value="1"/>
</dbReference>
<dbReference type="STRING" id="1121391.SAMN02745206_02729"/>
<keyword evidence="7" id="KW-0663">Pyridoxal phosphate</keyword>
<evidence type="ECO:0000256" key="9">
    <source>
        <dbReference type="ARBA" id="ARBA00023014"/>
    </source>
</evidence>
<keyword evidence="13" id="KW-1185">Reference proteome</keyword>
<evidence type="ECO:0000256" key="5">
    <source>
        <dbReference type="ARBA" id="ARBA00022679"/>
    </source>
</evidence>
<dbReference type="InterPro" id="IPR016454">
    <property type="entry name" value="Cysteine_dSase"/>
</dbReference>
<evidence type="ECO:0000256" key="4">
    <source>
        <dbReference type="ARBA" id="ARBA00012239"/>
    </source>
</evidence>
<keyword evidence="9" id="KW-0411">Iron-sulfur</keyword>
<evidence type="ECO:0000256" key="8">
    <source>
        <dbReference type="ARBA" id="ARBA00023004"/>
    </source>
</evidence>
<dbReference type="PANTHER" id="PTHR11601">
    <property type="entry name" value="CYSTEINE DESULFURYLASE FAMILY MEMBER"/>
    <property type="match status" value="1"/>
</dbReference>
<organism evidence="12 13">
    <name type="scientific">Desulfacinum infernum DSM 9756</name>
    <dbReference type="NCBI Taxonomy" id="1121391"/>
    <lineage>
        <taxon>Bacteria</taxon>
        <taxon>Pseudomonadati</taxon>
        <taxon>Thermodesulfobacteriota</taxon>
        <taxon>Syntrophobacteria</taxon>
        <taxon>Syntrophobacterales</taxon>
        <taxon>Syntrophobacteraceae</taxon>
        <taxon>Desulfacinum</taxon>
    </lineage>
</organism>
<proteinExistence type="inferred from homology"/>
<dbReference type="EMBL" id="FQVB01000028">
    <property type="protein sequence ID" value="SHF82341.1"/>
    <property type="molecule type" value="Genomic_DNA"/>
</dbReference>
<evidence type="ECO:0000256" key="6">
    <source>
        <dbReference type="ARBA" id="ARBA00022723"/>
    </source>
</evidence>
<dbReference type="InterPro" id="IPR015422">
    <property type="entry name" value="PyrdxlP-dep_Trfase_small"/>
</dbReference>
<dbReference type="Pfam" id="PF00266">
    <property type="entry name" value="Aminotran_5"/>
    <property type="match status" value="1"/>
</dbReference>
<evidence type="ECO:0000256" key="7">
    <source>
        <dbReference type="ARBA" id="ARBA00022898"/>
    </source>
</evidence>
<evidence type="ECO:0000313" key="13">
    <source>
        <dbReference type="Proteomes" id="UP000184076"/>
    </source>
</evidence>
<keyword evidence="8" id="KW-0408">Iron</keyword>
<evidence type="ECO:0000256" key="2">
    <source>
        <dbReference type="ARBA" id="ARBA00003120"/>
    </source>
</evidence>
<dbReference type="PANTHER" id="PTHR11601:SF34">
    <property type="entry name" value="CYSTEINE DESULFURASE"/>
    <property type="match status" value="1"/>
</dbReference>
<sequence length="391" mass="41840">MKRVYLDHASATPVRREALEAMMPYFAEAFENPSSVYDRGFAIKAAVDEAREKVASLIHAKPKEVLFTSSGAESNNLAVKGAALANLRKGRHIIVSAIEHHSVLNAARYLERFHDFEVTFLPVTETGLVDPERLRRAITDDTVLVSIMHGNNEIGTLQSVAELSAICREKGVLFHTDAVATVGQVPVDVEALGVDLLSLSGPALGAPKGTGALFFRDRLRFVPLIHGGIQENGRRAGTENVPGIVALGKAAELAQGELEKKAAHLQTLRHALVEGVLGAVPRVHHTGHPEQRLPGHASFCFEGVEGEALIFLLAQNGVYASTGSACASKALKTSPVLIAIGMDAAVAQGSVVFTLGPDNTLDEATYTVDVLTKVVDRLRSFSPVWRKKTAA</sequence>
<dbReference type="Gene3D" id="3.40.640.10">
    <property type="entry name" value="Type I PLP-dependent aspartate aminotransferase-like (Major domain)"/>
    <property type="match status" value="1"/>
</dbReference>
<dbReference type="Gene3D" id="1.10.260.50">
    <property type="match status" value="1"/>
</dbReference>
<dbReference type="GO" id="GO:0031071">
    <property type="term" value="F:cysteine desulfurase activity"/>
    <property type="evidence" value="ECO:0007669"/>
    <property type="project" value="UniProtKB-EC"/>
</dbReference>
<dbReference type="RefSeq" id="WP_073040381.1">
    <property type="nucleotide sequence ID" value="NZ_FQVB01000028.1"/>
</dbReference>
<comment type="cofactor">
    <cofactor evidence="1">
        <name>pyridoxal 5'-phosphate</name>
        <dbReference type="ChEBI" id="CHEBI:597326"/>
    </cofactor>
</comment>
<protein>
    <recommendedName>
        <fullName evidence="4">cysteine desulfurase</fullName>
        <ecNumber evidence="4">2.8.1.7</ecNumber>
    </recommendedName>
</protein>
<evidence type="ECO:0000259" key="11">
    <source>
        <dbReference type="Pfam" id="PF00266"/>
    </source>
</evidence>
<dbReference type="InterPro" id="IPR000192">
    <property type="entry name" value="Aminotrans_V_dom"/>
</dbReference>
<dbReference type="GO" id="GO:0051536">
    <property type="term" value="F:iron-sulfur cluster binding"/>
    <property type="evidence" value="ECO:0007669"/>
    <property type="project" value="UniProtKB-KW"/>
</dbReference>
<feature type="domain" description="Aminotransferase class V" evidence="11">
    <location>
        <begin position="4"/>
        <end position="334"/>
    </location>
</feature>
<dbReference type="Proteomes" id="UP000184076">
    <property type="component" value="Unassembled WGS sequence"/>
</dbReference>
<keyword evidence="6" id="KW-0479">Metal-binding</keyword>
<dbReference type="AlphaFoldDB" id="A0A1M5ET97"/>
<dbReference type="FunFam" id="3.40.640.10:FF:000084">
    <property type="entry name" value="IscS-like cysteine desulfurase"/>
    <property type="match status" value="1"/>
</dbReference>
<reference evidence="13" key="1">
    <citation type="submission" date="2016-11" db="EMBL/GenBank/DDBJ databases">
        <authorList>
            <person name="Varghese N."/>
            <person name="Submissions S."/>
        </authorList>
    </citation>
    <scope>NUCLEOTIDE SEQUENCE [LARGE SCALE GENOMIC DNA]</scope>
    <source>
        <strain evidence="13">DSM 9756</strain>
    </source>
</reference>
<name>A0A1M5ET97_9BACT</name>
<dbReference type="InterPro" id="IPR015424">
    <property type="entry name" value="PyrdxlP-dep_Trfase"/>
</dbReference>
<evidence type="ECO:0000313" key="12">
    <source>
        <dbReference type="EMBL" id="SHF82341.1"/>
    </source>
</evidence>
<dbReference type="EC" id="2.8.1.7" evidence="4"/>
<dbReference type="PIRSF" id="PIRSF005572">
    <property type="entry name" value="NifS"/>
    <property type="match status" value="1"/>
</dbReference>
<evidence type="ECO:0000256" key="3">
    <source>
        <dbReference type="ARBA" id="ARBA00006490"/>
    </source>
</evidence>
<dbReference type="SUPFAM" id="SSF53383">
    <property type="entry name" value="PLP-dependent transferases"/>
    <property type="match status" value="1"/>
</dbReference>
<evidence type="ECO:0000256" key="1">
    <source>
        <dbReference type="ARBA" id="ARBA00001933"/>
    </source>
</evidence>
<gene>
    <name evidence="12" type="ORF">SAMN02745206_02729</name>
</gene>
<dbReference type="GO" id="GO:0046872">
    <property type="term" value="F:metal ion binding"/>
    <property type="evidence" value="ECO:0007669"/>
    <property type="project" value="UniProtKB-KW"/>
</dbReference>
<dbReference type="InterPro" id="IPR015421">
    <property type="entry name" value="PyrdxlP-dep_Trfase_major"/>
</dbReference>
<evidence type="ECO:0000256" key="10">
    <source>
        <dbReference type="ARBA" id="ARBA00050776"/>
    </source>
</evidence>
<comment type="catalytic activity">
    <reaction evidence="10">
        <text>(sulfur carrier)-H + L-cysteine = (sulfur carrier)-SH + L-alanine</text>
        <dbReference type="Rhea" id="RHEA:43892"/>
        <dbReference type="Rhea" id="RHEA-COMP:14737"/>
        <dbReference type="Rhea" id="RHEA-COMP:14739"/>
        <dbReference type="ChEBI" id="CHEBI:29917"/>
        <dbReference type="ChEBI" id="CHEBI:35235"/>
        <dbReference type="ChEBI" id="CHEBI:57972"/>
        <dbReference type="ChEBI" id="CHEBI:64428"/>
        <dbReference type="EC" id="2.8.1.7"/>
    </reaction>
</comment>
<dbReference type="OrthoDB" id="9808002at2"/>
<comment type="function">
    <text evidence="2">Catalyzes the removal of elemental sulfur atoms from cysteine to produce alanine. Seems to participate in the biosynthesis of the nitrogenase metalloclusters by providing the inorganic sulfur required for the Fe-S core formation.</text>
</comment>
<comment type="similarity">
    <text evidence="3">Belongs to the class-V pyridoxal-phosphate-dependent aminotransferase family. NifS/IscS subfamily.</text>
</comment>